<organism evidence="4">
    <name type="scientific">termite gut metagenome</name>
    <dbReference type="NCBI Taxonomy" id="433724"/>
    <lineage>
        <taxon>unclassified sequences</taxon>
        <taxon>metagenomes</taxon>
        <taxon>organismal metagenomes</taxon>
    </lineage>
</organism>
<feature type="domain" description="N-acetyltransferase" evidence="3">
    <location>
        <begin position="1"/>
        <end position="148"/>
    </location>
</feature>
<evidence type="ECO:0000256" key="2">
    <source>
        <dbReference type="ARBA" id="ARBA00023315"/>
    </source>
</evidence>
<evidence type="ECO:0000256" key="1">
    <source>
        <dbReference type="ARBA" id="ARBA00022679"/>
    </source>
</evidence>
<protein>
    <submittedName>
        <fullName evidence="4">Putative GCN5related Nacetyltransferase</fullName>
    </submittedName>
</protein>
<dbReference type="GO" id="GO:0016747">
    <property type="term" value="F:acyltransferase activity, transferring groups other than amino-acyl groups"/>
    <property type="evidence" value="ECO:0007669"/>
    <property type="project" value="InterPro"/>
</dbReference>
<sequence>MQVREATSADLGAVLELYSHLHGEAPPPPSEELDALWAHIMGDPDRHIILVELERVIAASCEVIILPNLTHGQRSYALVENMVTRPDLRRRGCGGAALAHAVILARRAGCYKIMLMSSEKHEDAAGLYQSAGFVRGEKTAYVQWLDES</sequence>
<gene>
    <name evidence="4" type="ORF">BN138_123</name>
</gene>
<keyword evidence="1 4" id="KW-0808">Transferase</keyword>
<accession>S0DFH3</accession>
<proteinExistence type="predicted"/>
<dbReference type="Gene3D" id="3.40.630.30">
    <property type="match status" value="1"/>
</dbReference>
<dbReference type="EMBL" id="HF548275">
    <property type="protein sequence ID" value="CCO20935.1"/>
    <property type="molecule type" value="Genomic_DNA"/>
</dbReference>
<dbReference type="Pfam" id="PF00583">
    <property type="entry name" value="Acetyltransf_1"/>
    <property type="match status" value="1"/>
</dbReference>
<dbReference type="InterPro" id="IPR000182">
    <property type="entry name" value="GNAT_dom"/>
</dbReference>
<name>S0DFH3_9ZZZZ</name>
<dbReference type="SUPFAM" id="SSF55729">
    <property type="entry name" value="Acyl-CoA N-acyltransferases (Nat)"/>
    <property type="match status" value="1"/>
</dbReference>
<dbReference type="PANTHER" id="PTHR43877">
    <property type="entry name" value="AMINOALKYLPHOSPHONATE N-ACETYLTRANSFERASE-RELATED-RELATED"/>
    <property type="match status" value="1"/>
</dbReference>
<evidence type="ECO:0000259" key="3">
    <source>
        <dbReference type="PROSITE" id="PS51186"/>
    </source>
</evidence>
<dbReference type="AlphaFoldDB" id="S0DFH3"/>
<dbReference type="PROSITE" id="PS51186">
    <property type="entry name" value="GNAT"/>
    <property type="match status" value="1"/>
</dbReference>
<dbReference type="InterPro" id="IPR050832">
    <property type="entry name" value="Bact_Acetyltransf"/>
</dbReference>
<reference evidence="4" key="2">
    <citation type="journal article" date="2013" name="Biotechnol. Biofuels">
        <title>Mining for hemicellulases in the fungus-growing termite Pseudacanthotermes militaris using functional metagenomics.</title>
        <authorList>
            <person name="Bastien G."/>
            <person name="Arnal G."/>
            <person name="Bozonnet S."/>
            <person name="Laguerre S."/>
            <person name="Ferreira F."/>
            <person name="Faure R."/>
            <person name="Henrissat B."/>
            <person name="Lefevre F."/>
            <person name="Robe P."/>
            <person name="Bouchez O."/>
            <person name="Noirot C."/>
            <person name="Dumon C."/>
            <person name="O'Donohue M."/>
        </authorList>
    </citation>
    <scope>NUCLEOTIDE SEQUENCE</scope>
</reference>
<keyword evidence="2" id="KW-0012">Acyltransferase</keyword>
<reference evidence="4" key="1">
    <citation type="submission" date="2012-10" db="EMBL/GenBank/DDBJ databases">
        <authorList>
            <person name="Sandrine L."/>
        </authorList>
    </citation>
    <scope>NUCLEOTIDE SEQUENCE</scope>
</reference>
<evidence type="ECO:0000313" key="4">
    <source>
        <dbReference type="EMBL" id="CCO20935.1"/>
    </source>
</evidence>
<dbReference type="InterPro" id="IPR016181">
    <property type="entry name" value="Acyl_CoA_acyltransferase"/>
</dbReference>